<evidence type="ECO:0000256" key="1">
    <source>
        <dbReference type="SAM" id="MobiDB-lite"/>
    </source>
</evidence>
<dbReference type="AlphaFoldDB" id="A6DS20"/>
<proteinExistence type="predicted"/>
<protein>
    <submittedName>
        <fullName evidence="3">Uncharacterized protein</fullName>
    </submittedName>
</protein>
<gene>
    <name evidence="3" type="ORF">LNTAR_08231</name>
</gene>
<evidence type="ECO:0000256" key="2">
    <source>
        <dbReference type="SAM" id="SignalP"/>
    </source>
</evidence>
<dbReference type="PROSITE" id="PS51257">
    <property type="entry name" value="PROKAR_LIPOPROTEIN"/>
    <property type="match status" value="1"/>
</dbReference>
<keyword evidence="2" id="KW-0732">Signal</keyword>
<dbReference type="EMBL" id="ABCK01000027">
    <property type="protein sequence ID" value="EDM25595.1"/>
    <property type="molecule type" value="Genomic_DNA"/>
</dbReference>
<dbReference type="InterPro" id="IPR046634">
    <property type="entry name" value="DUF6746"/>
</dbReference>
<name>A6DS20_9BACT</name>
<organism evidence="3 4">
    <name type="scientific">Lentisphaera araneosa HTCC2155</name>
    <dbReference type="NCBI Taxonomy" id="313628"/>
    <lineage>
        <taxon>Bacteria</taxon>
        <taxon>Pseudomonadati</taxon>
        <taxon>Lentisphaerota</taxon>
        <taxon>Lentisphaeria</taxon>
        <taxon>Lentisphaerales</taxon>
        <taxon>Lentisphaeraceae</taxon>
        <taxon>Lentisphaera</taxon>
    </lineage>
</organism>
<dbReference type="Pfam" id="PF20531">
    <property type="entry name" value="DUF6746"/>
    <property type="match status" value="1"/>
</dbReference>
<dbReference type="RefSeq" id="WP_007280637.1">
    <property type="nucleotide sequence ID" value="NZ_ABCK01000027.1"/>
</dbReference>
<feature type="region of interest" description="Disordered" evidence="1">
    <location>
        <begin position="21"/>
        <end position="46"/>
    </location>
</feature>
<dbReference type="Proteomes" id="UP000004947">
    <property type="component" value="Unassembled WGS sequence"/>
</dbReference>
<dbReference type="OrthoDB" id="6291512at2"/>
<keyword evidence="4" id="KW-1185">Reference proteome</keyword>
<feature type="chain" id="PRO_5002692499" evidence="2">
    <location>
        <begin position="22"/>
        <end position="156"/>
    </location>
</feature>
<feature type="signal peptide" evidence="2">
    <location>
        <begin position="1"/>
        <end position="21"/>
    </location>
</feature>
<comment type="caution">
    <text evidence="3">The sequence shown here is derived from an EMBL/GenBank/DDBJ whole genome shotgun (WGS) entry which is preliminary data.</text>
</comment>
<reference evidence="3 4" key="1">
    <citation type="journal article" date="2010" name="J. Bacteriol.">
        <title>Genome sequence of Lentisphaera araneosa HTCC2155T, the type species of the order Lentisphaerales in the phylum Lentisphaerae.</title>
        <authorList>
            <person name="Thrash J.C."/>
            <person name="Cho J.C."/>
            <person name="Vergin K.L."/>
            <person name="Morris R.M."/>
            <person name="Giovannoni S.J."/>
        </authorList>
    </citation>
    <scope>NUCLEOTIDE SEQUENCE [LARGE SCALE GENOMIC DNA]</scope>
    <source>
        <strain evidence="3 4">HTCC2155</strain>
    </source>
</reference>
<sequence>MKKLFASALILSVVMSCKQEASQTPEAPATETVESPAKSSTTMAEVKKPTQHLKVADLTSLDNAVKVFNETVVKLKAKTKFDAAELNEIHLITYSTEKALAYFGENFTGEQKELAKKAVIVLEEVHLASESNNKDATQKKLTEFLALAVQIAMKLK</sequence>
<dbReference type="eggNOG" id="ENOG50338W8">
    <property type="taxonomic scope" value="Bacteria"/>
</dbReference>
<dbReference type="STRING" id="313628.LNTAR_08231"/>
<evidence type="ECO:0000313" key="3">
    <source>
        <dbReference type="EMBL" id="EDM25595.1"/>
    </source>
</evidence>
<accession>A6DS20</accession>
<evidence type="ECO:0000313" key="4">
    <source>
        <dbReference type="Proteomes" id="UP000004947"/>
    </source>
</evidence>